<evidence type="ECO:0000313" key="2">
    <source>
        <dbReference type="Proteomes" id="UP001257659"/>
    </source>
</evidence>
<sequence>MIQKCILILSLSLISCKGEAEKSKSSESQNVEIIKTPDFELSKANIQKGLLILFPCFTCNSEHTTEEFNIRDLALKNGFSVLAMNFNKHLYLTKNEKRQLANLLLSTIQKEKLATQEIYIGGFSSGGNIALLLSDYLIEIKSKIKPRGVFNVDSPVDLLGLYTTATKNIKLDYSKNFVEESRWIKKQLDKNFGNPQNGIENFKAHSPFTYKTKNITNLTHLKDLKIRFYTEPDLKWWKKYRNNNFEDLNAFYIQKLVTQLQNEWGNKNVELIETKNSGYLANGERHPHAWSIVDKNELINWMKN</sequence>
<comment type="caution">
    <text evidence="1">The sequence shown here is derived from an EMBL/GenBank/DDBJ whole genome shotgun (WGS) entry which is preliminary data.</text>
</comment>
<dbReference type="PROSITE" id="PS51257">
    <property type="entry name" value="PROKAR_LIPOPROTEIN"/>
    <property type="match status" value="1"/>
</dbReference>
<dbReference type="Proteomes" id="UP001257659">
    <property type="component" value="Unassembled WGS sequence"/>
</dbReference>
<dbReference type="Gene3D" id="3.40.50.1820">
    <property type="entry name" value="alpha/beta hydrolase"/>
    <property type="match status" value="1"/>
</dbReference>
<proteinExistence type="predicted"/>
<evidence type="ECO:0000313" key="1">
    <source>
        <dbReference type="EMBL" id="MDR6300137.1"/>
    </source>
</evidence>
<organism evidence="1 2">
    <name type="scientific">Mesonia maritima</name>
    <dbReference type="NCBI Taxonomy" id="1793873"/>
    <lineage>
        <taxon>Bacteria</taxon>
        <taxon>Pseudomonadati</taxon>
        <taxon>Bacteroidota</taxon>
        <taxon>Flavobacteriia</taxon>
        <taxon>Flavobacteriales</taxon>
        <taxon>Flavobacteriaceae</taxon>
        <taxon>Mesonia</taxon>
    </lineage>
</organism>
<gene>
    <name evidence="1" type="ORF">GGR31_000753</name>
</gene>
<dbReference type="RefSeq" id="WP_309727043.1">
    <property type="nucleotide sequence ID" value="NZ_JAVDQA010000001.1"/>
</dbReference>
<name>A0ABU1K6J8_9FLAO</name>
<dbReference type="EMBL" id="JAVDQA010000001">
    <property type="protein sequence ID" value="MDR6300137.1"/>
    <property type="molecule type" value="Genomic_DNA"/>
</dbReference>
<accession>A0ABU1K6J8</accession>
<dbReference type="SUPFAM" id="SSF53474">
    <property type="entry name" value="alpha/beta-Hydrolases"/>
    <property type="match status" value="1"/>
</dbReference>
<reference evidence="1 2" key="1">
    <citation type="submission" date="2023-07" db="EMBL/GenBank/DDBJ databases">
        <title>Genomic Encyclopedia of Type Strains, Phase IV (KMG-IV): sequencing the most valuable type-strain genomes for metagenomic binning, comparative biology and taxonomic classification.</title>
        <authorList>
            <person name="Goeker M."/>
        </authorList>
    </citation>
    <scope>NUCLEOTIDE SEQUENCE [LARGE SCALE GENOMIC DNA]</scope>
    <source>
        <strain evidence="1 2">DSM 102814</strain>
    </source>
</reference>
<protein>
    <submittedName>
        <fullName evidence="1">Uncharacterized protein</fullName>
    </submittedName>
</protein>
<keyword evidence="2" id="KW-1185">Reference proteome</keyword>
<dbReference type="InterPro" id="IPR029058">
    <property type="entry name" value="AB_hydrolase_fold"/>
</dbReference>